<dbReference type="STRING" id="270498.CHK_0527"/>
<protein>
    <submittedName>
        <fullName evidence="2">Uncharacterized protein</fullName>
    </submittedName>
</protein>
<evidence type="ECO:0000313" key="2">
    <source>
        <dbReference type="EMBL" id="KKI52010.1"/>
    </source>
</evidence>
<reference evidence="2 3" key="1">
    <citation type="submission" date="2015-04" db="EMBL/GenBank/DDBJ databases">
        <title>Draft genome sequence of bacteremic isolate Catabacter hongkongensis type strain HKU16T.</title>
        <authorList>
            <person name="Lau S.K."/>
            <person name="Teng J.L."/>
            <person name="Huang Y."/>
            <person name="Curreem S.O."/>
            <person name="Tsui S.K."/>
            <person name="Woo P.C."/>
        </authorList>
    </citation>
    <scope>NUCLEOTIDE SEQUENCE [LARGE SCALE GENOMIC DNA]</scope>
    <source>
        <strain evidence="2 3">HKU16</strain>
    </source>
</reference>
<accession>A0A0M2NP86</accession>
<dbReference type="Proteomes" id="UP000034076">
    <property type="component" value="Unassembled WGS sequence"/>
</dbReference>
<keyword evidence="3" id="KW-1185">Reference proteome</keyword>
<feature type="coiled-coil region" evidence="1">
    <location>
        <begin position="12"/>
        <end position="66"/>
    </location>
</feature>
<gene>
    <name evidence="2" type="ORF">CHK_0527</name>
</gene>
<organism evidence="2 3">
    <name type="scientific">Christensenella hongkongensis</name>
    <dbReference type="NCBI Taxonomy" id="270498"/>
    <lineage>
        <taxon>Bacteria</taxon>
        <taxon>Bacillati</taxon>
        <taxon>Bacillota</taxon>
        <taxon>Clostridia</taxon>
        <taxon>Christensenellales</taxon>
        <taxon>Christensenellaceae</taxon>
        <taxon>Christensenella</taxon>
    </lineage>
</organism>
<sequence>MGAGEEYPERYNPRLERERERLLELQEQLETEQNESSWNSRRAELIDFLENEIADCKRNIEYYEGIGA</sequence>
<comment type="caution">
    <text evidence="2">The sequence shown here is derived from an EMBL/GenBank/DDBJ whole genome shotgun (WGS) entry which is preliminary data.</text>
</comment>
<dbReference type="EMBL" id="LAYJ01000047">
    <property type="protein sequence ID" value="KKI52010.1"/>
    <property type="molecule type" value="Genomic_DNA"/>
</dbReference>
<name>A0A0M2NP86_9FIRM</name>
<dbReference type="AlphaFoldDB" id="A0A0M2NP86"/>
<proteinExistence type="predicted"/>
<evidence type="ECO:0000256" key="1">
    <source>
        <dbReference type="SAM" id="Coils"/>
    </source>
</evidence>
<keyword evidence="1" id="KW-0175">Coiled coil</keyword>
<evidence type="ECO:0000313" key="3">
    <source>
        <dbReference type="Proteomes" id="UP000034076"/>
    </source>
</evidence>